<proteinExistence type="predicted"/>
<keyword evidence="1 2" id="KW-0238">DNA-binding</keyword>
<dbReference type="Gene3D" id="1.10.150.130">
    <property type="match status" value="1"/>
</dbReference>
<keyword evidence="5" id="KW-1185">Reference proteome</keyword>
<feature type="domain" description="Core-binding (CB)" evidence="3">
    <location>
        <begin position="1"/>
        <end position="60"/>
    </location>
</feature>
<comment type="caution">
    <text evidence="4">The sequence shown here is derived from an EMBL/GenBank/DDBJ whole genome shotgun (WGS) entry which is preliminary data.</text>
</comment>
<dbReference type="Proteomes" id="UP000661607">
    <property type="component" value="Unassembled WGS sequence"/>
</dbReference>
<dbReference type="EMBL" id="JADBEF010000001">
    <property type="protein sequence ID" value="MBE1562062.1"/>
    <property type="molecule type" value="Genomic_DNA"/>
</dbReference>
<dbReference type="InterPro" id="IPR011010">
    <property type="entry name" value="DNA_brk_join_enz"/>
</dbReference>
<dbReference type="InterPro" id="IPR010998">
    <property type="entry name" value="Integrase_recombinase_N"/>
</dbReference>
<evidence type="ECO:0000313" key="4">
    <source>
        <dbReference type="EMBL" id="MBE1562062.1"/>
    </source>
</evidence>
<sequence length="113" mass="12143">MRLHLIPYLGRIELTELAGRDIARMFAMLAGRLNRYGEPIASSTLHRIRATLRAALNAAVREGLIASNPARVIRLPAHGGAVASGRRWRCGPPSSWPSSSPSRAATGCIRCGS</sequence>
<evidence type="ECO:0000256" key="2">
    <source>
        <dbReference type="PROSITE-ProRule" id="PRU01248"/>
    </source>
</evidence>
<accession>A0ABR9KKI1</accession>
<evidence type="ECO:0000313" key="5">
    <source>
        <dbReference type="Proteomes" id="UP000661607"/>
    </source>
</evidence>
<name>A0ABR9KKI1_9ACTN</name>
<evidence type="ECO:0000256" key="1">
    <source>
        <dbReference type="ARBA" id="ARBA00023125"/>
    </source>
</evidence>
<protein>
    <recommendedName>
        <fullName evidence="3">Core-binding (CB) domain-containing protein</fullName>
    </recommendedName>
</protein>
<dbReference type="PROSITE" id="PS51900">
    <property type="entry name" value="CB"/>
    <property type="match status" value="1"/>
</dbReference>
<organism evidence="4 5">
    <name type="scientific">Nonomuraea africana</name>
    <dbReference type="NCBI Taxonomy" id="46171"/>
    <lineage>
        <taxon>Bacteria</taxon>
        <taxon>Bacillati</taxon>
        <taxon>Actinomycetota</taxon>
        <taxon>Actinomycetes</taxon>
        <taxon>Streptosporangiales</taxon>
        <taxon>Streptosporangiaceae</taxon>
        <taxon>Nonomuraea</taxon>
    </lineage>
</organism>
<dbReference type="InterPro" id="IPR044068">
    <property type="entry name" value="CB"/>
</dbReference>
<reference evidence="4 5" key="1">
    <citation type="submission" date="2020-10" db="EMBL/GenBank/DDBJ databases">
        <title>Sequencing the genomes of 1000 actinobacteria strains.</title>
        <authorList>
            <person name="Klenk H.-P."/>
        </authorList>
    </citation>
    <scope>NUCLEOTIDE SEQUENCE [LARGE SCALE GENOMIC DNA]</scope>
    <source>
        <strain evidence="4 5">DSM 43748</strain>
    </source>
</reference>
<gene>
    <name evidence="4" type="ORF">H4W81_004841</name>
</gene>
<dbReference type="SUPFAM" id="SSF56349">
    <property type="entry name" value="DNA breaking-rejoining enzymes"/>
    <property type="match status" value="1"/>
</dbReference>
<evidence type="ECO:0000259" key="3">
    <source>
        <dbReference type="PROSITE" id="PS51900"/>
    </source>
</evidence>